<dbReference type="InterPro" id="IPR002762">
    <property type="entry name" value="CbiX-like"/>
</dbReference>
<dbReference type="eggNOG" id="COG2138">
    <property type="taxonomic scope" value="Bacteria"/>
</dbReference>
<keyword evidence="2" id="KW-0456">Lyase</keyword>
<dbReference type="GO" id="GO:0046872">
    <property type="term" value="F:metal ion binding"/>
    <property type="evidence" value="ECO:0007669"/>
    <property type="project" value="UniProtKB-KW"/>
</dbReference>
<dbReference type="CDD" id="cd03416">
    <property type="entry name" value="CbiX_SirB_N"/>
    <property type="match status" value="1"/>
</dbReference>
<protein>
    <submittedName>
        <fullName evidence="3">Cobalamin (Vitamin B12) biosynthesis CbiX protein</fullName>
    </submittedName>
</protein>
<dbReference type="Gene3D" id="3.40.50.1400">
    <property type="match status" value="2"/>
</dbReference>
<organism evidence="3 4">
    <name type="scientific">Opitutus terrae (strain DSM 11246 / JCM 15787 / PB90-1)</name>
    <dbReference type="NCBI Taxonomy" id="452637"/>
    <lineage>
        <taxon>Bacteria</taxon>
        <taxon>Pseudomonadati</taxon>
        <taxon>Verrucomicrobiota</taxon>
        <taxon>Opitutia</taxon>
        <taxon>Opitutales</taxon>
        <taxon>Opitutaceae</taxon>
        <taxon>Opitutus</taxon>
    </lineage>
</organism>
<dbReference type="AlphaFoldDB" id="B1ZSB7"/>
<reference evidence="3 4" key="1">
    <citation type="journal article" date="2011" name="J. Bacteriol.">
        <title>Genome sequence of the verrucomicrobium Opitutus terrae PB90-1, an abundant inhabitant of rice paddy soil ecosystems.</title>
        <authorList>
            <person name="van Passel M.W."/>
            <person name="Kant R."/>
            <person name="Palva A."/>
            <person name="Copeland A."/>
            <person name="Lucas S."/>
            <person name="Lapidus A."/>
            <person name="Glavina del Rio T."/>
            <person name="Pitluck S."/>
            <person name="Goltsman E."/>
            <person name="Clum A."/>
            <person name="Sun H."/>
            <person name="Schmutz J."/>
            <person name="Larimer F.W."/>
            <person name="Land M.L."/>
            <person name="Hauser L."/>
            <person name="Kyrpides N."/>
            <person name="Mikhailova N."/>
            <person name="Richardson P.P."/>
            <person name="Janssen P.H."/>
            <person name="de Vos W.M."/>
            <person name="Smidt H."/>
        </authorList>
    </citation>
    <scope>NUCLEOTIDE SEQUENCE [LARGE SCALE GENOMIC DNA]</scope>
    <source>
        <strain evidence="4">DSM 11246 / JCM 15787 / PB90-1</strain>
    </source>
</reference>
<evidence type="ECO:0000256" key="2">
    <source>
        <dbReference type="ARBA" id="ARBA00023239"/>
    </source>
</evidence>
<sequence>MNADSRILLVDNGSLEPASTQQLRRLAAGLTERVRVEVVPASVAHSSKIPAEQLDGRPAELFEAALDRVLREGAIDVRVVPLFVGPSYAIVRHVPAVIAEQQTRFPQVRIALADPLAVAGEPRLAQILAAHVREILTSTAMNGEAGARGGTKVRVAVVDHGSPSRAVTDVRDAVAAQARDLLGDEVAAVTACSMERRDGPEYAFNEPLLANLLREDGWRDGPVVVALLFIAPGKHAGDEGDVAQIVRRARPDGGAGVRFTPVLGAHPLLLEVLADRARDVRCSRLEPTAVAGAVGTL</sequence>
<gene>
    <name evidence="3" type="ordered locus">Oter_2434</name>
</gene>
<evidence type="ECO:0000313" key="4">
    <source>
        <dbReference type="Proteomes" id="UP000007013"/>
    </source>
</evidence>
<evidence type="ECO:0000313" key="3">
    <source>
        <dbReference type="EMBL" id="ACB75716.1"/>
    </source>
</evidence>
<evidence type="ECO:0000256" key="1">
    <source>
        <dbReference type="ARBA" id="ARBA00022723"/>
    </source>
</evidence>
<dbReference type="EMBL" id="CP001032">
    <property type="protein sequence ID" value="ACB75716.1"/>
    <property type="molecule type" value="Genomic_DNA"/>
</dbReference>
<dbReference type="OrthoDB" id="6146280at2"/>
<keyword evidence="1" id="KW-0479">Metal-binding</keyword>
<dbReference type="RefSeq" id="WP_012375251.1">
    <property type="nucleotide sequence ID" value="NC_010571.1"/>
</dbReference>
<dbReference type="HOGENOM" id="CLU_081566_0_0_0"/>
<dbReference type="STRING" id="452637.Oter_2434"/>
<dbReference type="PANTHER" id="PTHR33542:SF3">
    <property type="entry name" value="SIROHYDROCHLORIN FERROCHELATASE, CHLOROPLASTIC"/>
    <property type="match status" value="1"/>
</dbReference>
<accession>B1ZSB7</accession>
<dbReference type="SUPFAM" id="SSF53800">
    <property type="entry name" value="Chelatase"/>
    <property type="match status" value="1"/>
</dbReference>
<name>B1ZSB7_OPITP</name>
<dbReference type="Proteomes" id="UP000007013">
    <property type="component" value="Chromosome"/>
</dbReference>
<keyword evidence="4" id="KW-1185">Reference proteome</keyword>
<dbReference type="PANTHER" id="PTHR33542">
    <property type="entry name" value="SIROHYDROCHLORIN FERROCHELATASE, CHLOROPLASTIC"/>
    <property type="match status" value="1"/>
</dbReference>
<proteinExistence type="predicted"/>
<dbReference type="KEGG" id="ote:Oter_2434"/>
<dbReference type="Pfam" id="PF01903">
    <property type="entry name" value="CbiX"/>
    <property type="match status" value="1"/>
</dbReference>
<dbReference type="InterPro" id="IPR050963">
    <property type="entry name" value="Sirohydro_Cobaltochel/CbiX"/>
</dbReference>
<dbReference type="GO" id="GO:0016829">
    <property type="term" value="F:lyase activity"/>
    <property type="evidence" value="ECO:0007669"/>
    <property type="project" value="UniProtKB-KW"/>
</dbReference>